<comment type="caution">
    <text evidence="12">The sequence shown here is derived from an EMBL/GenBank/DDBJ whole genome shotgun (WGS) entry which is preliminary data.</text>
</comment>
<dbReference type="SMART" id="SM00052">
    <property type="entry name" value="EAL"/>
    <property type="match status" value="1"/>
</dbReference>
<dbReference type="Pfam" id="PF12792">
    <property type="entry name" value="CSS-motif"/>
    <property type="match status" value="1"/>
</dbReference>
<dbReference type="GO" id="GO:0071111">
    <property type="term" value="F:cyclic-guanylate-specific phosphodiesterase activity"/>
    <property type="evidence" value="ECO:0007669"/>
    <property type="project" value="UniProtKB-EC"/>
</dbReference>
<comment type="subcellular location">
    <subcellularLocation>
        <location evidence="1">Cell membrane</location>
        <topology evidence="1">Multi-pass membrane protein</topology>
    </subcellularLocation>
</comment>
<keyword evidence="7 10" id="KW-1133">Transmembrane helix</keyword>
<dbReference type="RefSeq" id="WP_064595703.1">
    <property type="nucleotide sequence ID" value="NZ_CP134782.1"/>
</dbReference>
<organism evidence="12 13">
    <name type="scientific">Mangrovibacter phragmitis</name>
    <dbReference type="NCBI Taxonomy" id="1691903"/>
    <lineage>
        <taxon>Bacteria</taxon>
        <taxon>Pseudomonadati</taxon>
        <taxon>Pseudomonadota</taxon>
        <taxon>Gammaproteobacteria</taxon>
        <taxon>Enterobacterales</taxon>
        <taxon>Enterobacteriaceae</taxon>
        <taxon>Mangrovibacter</taxon>
    </lineage>
</organism>
<dbReference type="InterPro" id="IPR035919">
    <property type="entry name" value="EAL_sf"/>
</dbReference>
<dbReference type="InterPro" id="IPR024744">
    <property type="entry name" value="CSS-motif_dom"/>
</dbReference>
<keyword evidence="8 10" id="KW-0472">Membrane</keyword>
<dbReference type="EC" id="3.1.4.52" evidence="2"/>
<evidence type="ECO:0000256" key="3">
    <source>
        <dbReference type="ARBA" id="ARBA00022475"/>
    </source>
</evidence>
<dbReference type="SUPFAM" id="SSF141868">
    <property type="entry name" value="EAL domain-like"/>
    <property type="match status" value="1"/>
</dbReference>
<dbReference type="STRING" id="1691903.A9B99_18310"/>
<evidence type="ECO:0000256" key="8">
    <source>
        <dbReference type="ARBA" id="ARBA00023136"/>
    </source>
</evidence>
<evidence type="ECO:0000256" key="1">
    <source>
        <dbReference type="ARBA" id="ARBA00004651"/>
    </source>
</evidence>
<accession>A0A1B7L6S9</accession>
<name>A0A1B7L6S9_9ENTR</name>
<evidence type="ECO:0000256" key="10">
    <source>
        <dbReference type="SAM" id="Phobius"/>
    </source>
</evidence>
<dbReference type="Proteomes" id="UP000078225">
    <property type="component" value="Unassembled WGS sequence"/>
</dbReference>
<protein>
    <recommendedName>
        <fullName evidence="2">cyclic-guanylate-specific phosphodiesterase</fullName>
        <ecNumber evidence="2">3.1.4.52</ecNumber>
    </recommendedName>
</protein>
<reference evidence="13" key="1">
    <citation type="submission" date="2016-05" db="EMBL/GenBank/DDBJ databases">
        <authorList>
            <person name="Behera P."/>
            <person name="Vaishampayan P."/>
            <person name="Singh N."/>
            <person name="Raina V."/>
            <person name="Suar M."/>
            <person name="Pattnaik A."/>
            <person name="Rastogi G."/>
        </authorList>
    </citation>
    <scope>NUCLEOTIDE SEQUENCE [LARGE SCALE GENOMIC DNA]</scope>
    <source>
        <strain evidence="13">MP23</strain>
    </source>
</reference>
<feature type="transmembrane region" description="Helical" evidence="10">
    <location>
        <begin position="239"/>
        <end position="263"/>
    </location>
</feature>
<dbReference type="Pfam" id="PF00563">
    <property type="entry name" value="EAL"/>
    <property type="match status" value="1"/>
</dbReference>
<keyword evidence="5 10" id="KW-0812">Transmembrane</keyword>
<dbReference type="InterPro" id="IPR050706">
    <property type="entry name" value="Cyclic-di-GMP_PDE-like"/>
</dbReference>
<evidence type="ECO:0000256" key="7">
    <source>
        <dbReference type="ARBA" id="ARBA00022989"/>
    </source>
</evidence>
<evidence type="ECO:0000256" key="6">
    <source>
        <dbReference type="ARBA" id="ARBA00022801"/>
    </source>
</evidence>
<keyword evidence="3" id="KW-1003">Cell membrane</keyword>
<keyword evidence="13" id="KW-1185">Reference proteome</keyword>
<keyword evidence="4" id="KW-0973">c-di-GMP</keyword>
<gene>
    <name evidence="12" type="ORF">A9B99_18310</name>
</gene>
<dbReference type="OrthoDB" id="675397at2"/>
<dbReference type="GO" id="GO:0005886">
    <property type="term" value="C:plasma membrane"/>
    <property type="evidence" value="ECO:0007669"/>
    <property type="project" value="UniProtKB-SubCell"/>
</dbReference>
<dbReference type="PANTHER" id="PTHR33121:SF79">
    <property type="entry name" value="CYCLIC DI-GMP PHOSPHODIESTERASE PDED-RELATED"/>
    <property type="match status" value="1"/>
</dbReference>
<dbReference type="Gene3D" id="3.20.20.450">
    <property type="entry name" value="EAL domain"/>
    <property type="match status" value="1"/>
</dbReference>
<evidence type="ECO:0000256" key="5">
    <source>
        <dbReference type="ARBA" id="ARBA00022692"/>
    </source>
</evidence>
<keyword evidence="6" id="KW-0378">Hydrolase</keyword>
<evidence type="ECO:0000256" key="2">
    <source>
        <dbReference type="ARBA" id="ARBA00012282"/>
    </source>
</evidence>
<dbReference type="AlphaFoldDB" id="A0A1B7L6S9"/>
<evidence type="ECO:0000256" key="9">
    <source>
        <dbReference type="ARBA" id="ARBA00034290"/>
    </source>
</evidence>
<proteinExistence type="predicted"/>
<sequence length="529" mass="60200">MQTLLRVIYRRLPITLATTAVTLAIVMILAEAWFYSASKQHVQAFSEALTNRSNTLFNEISTVKHKSQSFELYTPCSAAFLRRLRLSLWSFTLIKDIGWMQNNTMICTALWDELSPPLAINLYNQKIKLKDSTWVINAGIDENIYGDLVLFGNYAIVLSPYVFRSFKDDTDRHQLSFIISNKNQQHNIITYGRDVNKLEGDKQNTSNLRFLVWKTCSQQYDFCVIAGGKPDSIVNASAVLLSSLIFISIFIGLLISLSINLYIDKKRSLEKRLLDAINKDRLHLVYQPIYHLKKNKIIGIEALLRWKDPDIGFISPDIFIPLAEAKGLMTQITQLVTRKAIHDTGELVRKHNLYISINISSHDLCSTDYLLFLQHAITDAQFPASNLVLEITERQGANTNSLKEMVERFKLSGVNIAIDDFGTGYSNLNWLSHLSIDEIKIDKSITDSIETDSLNKVLLPNLISLLKNMHPTVVFEGIEKQAQVDYLLAHFPNALGQGWFFSKARELPEIQEMFSQNSNEEYSPHSPMG</sequence>
<dbReference type="PROSITE" id="PS50883">
    <property type="entry name" value="EAL"/>
    <property type="match status" value="1"/>
</dbReference>
<evidence type="ECO:0000259" key="11">
    <source>
        <dbReference type="PROSITE" id="PS50883"/>
    </source>
</evidence>
<evidence type="ECO:0000256" key="4">
    <source>
        <dbReference type="ARBA" id="ARBA00022636"/>
    </source>
</evidence>
<dbReference type="InterPro" id="IPR001633">
    <property type="entry name" value="EAL_dom"/>
</dbReference>
<evidence type="ECO:0000313" key="12">
    <source>
        <dbReference type="EMBL" id="OAT78099.1"/>
    </source>
</evidence>
<feature type="transmembrane region" description="Helical" evidence="10">
    <location>
        <begin position="12"/>
        <end position="35"/>
    </location>
</feature>
<dbReference type="CDD" id="cd01948">
    <property type="entry name" value="EAL"/>
    <property type="match status" value="1"/>
</dbReference>
<dbReference type="PANTHER" id="PTHR33121">
    <property type="entry name" value="CYCLIC DI-GMP PHOSPHODIESTERASE PDEF"/>
    <property type="match status" value="1"/>
</dbReference>
<feature type="domain" description="EAL" evidence="11">
    <location>
        <begin position="266"/>
        <end position="518"/>
    </location>
</feature>
<dbReference type="EMBL" id="LYRP01000002">
    <property type="protein sequence ID" value="OAT78099.1"/>
    <property type="molecule type" value="Genomic_DNA"/>
</dbReference>
<evidence type="ECO:0000313" key="13">
    <source>
        <dbReference type="Proteomes" id="UP000078225"/>
    </source>
</evidence>
<comment type="catalytic activity">
    <reaction evidence="9">
        <text>3',3'-c-di-GMP + H2O = 5'-phosphoguanylyl(3'-&gt;5')guanosine + H(+)</text>
        <dbReference type="Rhea" id="RHEA:24902"/>
        <dbReference type="ChEBI" id="CHEBI:15377"/>
        <dbReference type="ChEBI" id="CHEBI:15378"/>
        <dbReference type="ChEBI" id="CHEBI:58754"/>
        <dbReference type="ChEBI" id="CHEBI:58805"/>
        <dbReference type="EC" id="3.1.4.52"/>
    </reaction>
</comment>